<dbReference type="EMBL" id="VFML01000001">
    <property type="protein sequence ID" value="TQJ04754.1"/>
    <property type="molecule type" value="Genomic_DNA"/>
</dbReference>
<evidence type="ECO:0000313" key="4">
    <source>
        <dbReference type="Proteomes" id="UP000320876"/>
    </source>
</evidence>
<accession>A0A542DP55</accession>
<name>A0A542DP55_AMYCI</name>
<comment type="caution">
    <text evidence="3">The sequence shown here is derived from an EMBL/GenBank/DDBJ whole genome shotgun (WGS) entry which is preliminary data.</text>
</comment>
<dbReference type="Pfam" id="PF19054">
    <property type="entry name" value="DUF5753"/>
    <property type="match status" value="1"/>
</dbReference>
<dbReference type="Proteomes" id="UP000320876">
    <property type="component" value="Unassembled WGS sequence"/>
</dbReference>
<dbReference type="InterPro" id="IPR043917">
    <property type="entry name" value="DUF5753"/>
</dbReference>
<gene>
    <name evidence="3" type="ORF">FB471_4563</name>
</gene>
<organism evidence="3 4">
    <name type="scientific">Amycolatopsis cihanbeyliensis</name>
    <dbReference type="NCBI Taxonomy" id="1128664"/>
    <lineage>
        <taxon>Bacteria</taxon>
        <taxon>Bacillati</taxon>
        <taxon>Actinomycetota</taxon>
        <taxon>Actinomycetes</taxon>
        <taxon>Pseudonocardiales</taxon>
        <taxon>Pseudonocardiaceae</taxon>
        <taxon>Amycolatopsis</taxon>
    </lineage>
</organism>
<feature type="domain" description="DUF5753" evidence="2">
    <location>
        <begin position="63"/>
        <end position="140"/>
    </location>
</feature>
<evidence type="ECO:0000256" key="1">
    <source>
        <dbReference type="SAM" id="MobiDB-lite"/>
    </source>
</evidence>
<sequence length="156" mass="17676">MALAEHAYVSHSLVATWETGRRSPKAEDPARIEEILGSNGYLSRLLTELVSREVAYEWPGRWIEVESRAITLLSFETTVLPGPLRTPDCARAVLKNEDLVQVRLERQRVLAGGEPPMLVALRRLPRPVRHRQLRRRQGRRVRGQPAPRYRGQAAGG</sequence>
<feature type="compositionally biased region" description="Basic residues" evidence="1">
    <location>
        <begin position="130"/>
        <end position="142"/>
    </location>
</feature>
<protein>
    <recommendedName>
        <fullName evidence="2">DUF5753 domain-containing protein</fullName>
    </recommendedName>
</protein>
<proteinExistence type="predicted"/>
<dbReference type="AlphaFoldDB" id="A0A542DP55"/>
<reference evidence="3 4" key="1">
    <citation type="submission" date="2019-06" db="EMBL/GenBank/DDBJ databases">
        <title>Sequencing the genomes of 1000 actinobacteria strains.</title>
        <authorList>
            <person name="Klenk H.-P."/>
        </authorList>
    </citation>
    <scope>NUCLEOTIDE SEQUENCE [LARGE SCALE GENOMIC DNA]</scope>
    <source>
        <strain evidence="3 4">DSM 45679</strain>
    </source>
</reference>
<keyword evidence="4" id="KW-1185">Reference proteome</keyword>
<evidence type="ECO:0000313" key="3">
    <source>
        <dbReference type="EMBL" id="TQJ04754.1"/>
    </source>
</evidence>
<feature type="region of interest" description="Disordered" evidence="1">
    <location>
        <begin position="130"/>
        <end position="156"/>
    </location>
</feature>
<evidence type="ECO:0000259" key="2">
    <source>
        <dbReference type="Pfam" id="PF19054"/>
    </source>
</evidence>